<proteinExistence type="predicted"/>
<dbReference type="RefSeq" id="WP_267532681.1">
    <property type="nucleotide sequence ID" value="NZ_JAPNKA010000001.1"/>
</dbReference>
<dbReference type="EMBL" id="JAPNKA010000001">
    <property type="protein sequence ID" value="MCY1073683.1"/>
    <property type="molecule type" value="Genomic_DNA"/>
</dbReference>
<gene>
    <name evidence="1" type="ORF">OV287_04225</name>
</gene>
<evidence type="ECO:0000313" key="1">
    <source>
        <dbReference type="EMBL" id="MCY1073683.1"/>
    </source>
</evidence>
<name>A0ABT3ZWA0_9BACT</name>
<evidence type="ECO:0000313" key="2">
    <source>
        <dbReference type="Proteomes" id="UP001207654"/>
    </source>
</evidence>
<dbReference type="Proteomes" id="UP001207654">
    <property type="component" value="Unassembled WGS sequence"/>
</dbReference>
<accession>A0ABT3ZWA0</accession>
<protein>
    <recommendedName>
        <fullName evidence="3">Immunity protein 49 of polymorphic toxin system</fullName>
    </recommendedName>
</protein>
<comment type="caution">
    <text evidence="1">The sequence shown here is derived from an EMBL/GenBank/DDBJ whole genome shotgun (WGS) entry which is preliminary data.</text>
</comment>
<keyword evidence="2" id="KW-1185">Reference proteome</keyword>
<reference evidence="1 2" key="1">
    <citation type="submission" date="2022-11" db="EMBL/GenBank/DDBJ databases">
        <title>Minimal conservation of predation-associated metabolite biosynthetic gene clusters underscores biosynthetic potential of Myxococcota including descriptions for ten novel species: Archangium lansinium sp. nov., Myxococcus landrumus sp. nov., Nannocystis bai.</title>
        <authorList>
            <person name="Ahearne A."/>
            <person name="Stevens C."/>
            <person name="Phillips K."/>
        </authorList>
    </citation>
    <scope>NUCLEOTIDE SEQUENCE [LARGE SCALE GENOMIC DNA]</scope>
    <source>
        <strain evidence="1 2">MIWBW</strain>
    </source>
</reference>
<sequence length="267" mass="29717">MQFQLEDLREEAANSIDIIFDDLFAETLSEGTAEDLVELVREVCTHFHTLATTTLLIDASPQYFFYNLYCAAENWRRLLTHLHSQGAALPPASDNTPLLGAVAAEQWGLARALCGLSATVRGAEEYEDEFAWAHLLQELIALPVGAAFPEVLLSRYASVLEESQADRLELFRALLAADGSRFFAAFQRVLQSHERETEAQAVGFGTSPDKFVAYRFIWFEGLALLRLAERAGLKSQEAFLYCPPLARVAMTMACDNDWALPFESAAK</sequence>
<evidence type="ECO:0008006" key="3">
    <source>
        <dbReference type="Google" id="ProtNLM"/>
    </source>
</evidence>
<organism evidence="1 2">
    <name type="scientific">Archangium lansingense</name>
    <dbReference type="NCBI Taxonomy" id="2995310"/>
    <lineage>
        <taxon>Bacteria</taxon>
        <taxon>Pseudomonadati</taxon>
        <taxon>Myxococcota</taxon>
        <taxon>Myxococcia</taxon>
        <taxon>Myxococcales</taxon>
        <taxon>Cystobacterineae</taxon>
        <taxon>Archangiaceae</taxon>
        <taxon>Archangium</taxon>
    </lineage>
</organism>